<feature type="binding site" evidence="10">
    <location>
        <position position="86"/>
    </location>
    <ligand>
        <name>Na(+)</name>
        <dbReference type="ChEBI" id="CHEBI:29101"/>
        <note>structural</note>
    </ligand>
</feature>
<organism evidence="11 12">
    <name type="scientific">Nocardioides malaquae</name>
    <dbReference type="NCBI Taxonomy" id="2773426"/>
    <lineage>
        <taxon>Bacteria</taxon>
        <taxon>Bacillati</taxon>
        <taxon>Actinomycetota</taxon>
        <taxon>Actinomycetes</taxon>
        <taxon>Propionibacteriales</taxon>
        <taxon>Nocardioidaceae</taxon>
        <taxon>Nocardioides</taxon>
    </lineage>
</organism>
<keyword evidence="2 10" id="KW-1003">Cell membrane</keyword>
<keyword evidence="12" id="KW-1185">Reference proteome</keyword>
<keyword evidence="3 10" id="KW-0812">Transmembrane</keyword>
<evidence type="ECO:0000256" key="6">
    <source>
        <dbReference type="ARBA" id="ARBA00023303"/>
    </source>
</evidence>
<dbReference type="PROSITE" id="PS51257">
    <property type="entry name" value="PROKAR_LIPOPROTEIN"/>
    <property type="match status" value="1"/>
</dbReference>
<evidence type="ECO:0000256" key="8">
    <source>
        <dbReference type="ARBA" id="ARBA00035585"/>
    </source>
</evidence>
<keyword evidence="4 10" id="KW-1133">Transmembrane helix</keyword>
<dbReference type="Proteomes" id="UP000756387">
    <property type="component" value="Unassembled WGS sequence"/>
</dbReference>
<dbReference type="InterPro" id="IPR003691">
    <property type="entry name" value="FluC"/>
</dbReference>
<comment type="subcellular location">
    <subcellularLocation>
        <location evidence="1 10">Cell membrane</location>
        <topology evidence="1 10">Multi-pass membrane protein</topology>
    </subcellularLocation>
</comment>
<evidence type="ECO:0000256" key="5">
    <source>
        <dbReference type="ARBA" id="ARBA00023136"/>
    </source>
</evidence>
<dbReference type="HAMAP" id="MF_00454">
    <property type="entry name" value="FluC"/>
    <property type="match status" value="1"/>
</dbReference>
<keyword evidence="10" id="KW-0479">Metal-binding</keyword>
<keyword evidence="6 10" id="KW-0407">Ion channel</keyword>
<evidence type="ECO:0000256" key="10">
    <source>
        <dbReference type="HAMAP-Rule" id="MF_00454"/>
    </source>
</evidence>
<feature type="transmembrane region" description="Helical" evidence="10">
    <location>
        <begin position="42"/>
        <end position="62"/>
    </location>
</feature>
<keyword evidence="10" id="KW-0915">Sodium</keyword>
<evidence type="ECO:0000313" key="12">
    <source>
        <dbReference type="Proteomes" id="UP000756387"/>
    </source>
</evidence>
<feature type="transmembrane region" description="Helical" evidence="10">
    <location>
        <begin position="69"/>
        <end position="88"/>
    </location>
</feature>
<keyword evidence="5 10" id="KW-0472">Membrane</keyword>
<comment type="catalytic activity">
    <reaction evidence="8">
        <text>fluoride(in) = fluoride(out)</text>
        <dbReference type="Rhea" id="RHEA:76159"/>
        <dbReference type="ChEBI" id="CHEBI:17051"/>
    </reaction>
    <physiologicalReaction direction="left-to-right" evidence="8">
        <dbReference type="Rhea" id="RHEA:76160"/>
    </physiologicalReaction>
</comment>
<keyword evidence="10" id="KW-0813">Transport</keyword>
<dbReference type="Pfam" id="PF02537">
    <property type="entry name" value="CRCB"/>
    <property type="match status" value="1"/>
</dbReference>
<feature type="binding site" evidence="10">
    <location>
        <position position="83"/>
    </location>
    <ligand>
        <name>Na(+)</name>
        <dbReference type="ChEBI" id="CHEBI:29101"/>
        <note>structural</note>
    </ligand>
</feature>
<evidence type="ECO:0000313" key="11">
    <source>
        <dbReference type="EMBL" id="MBE7323712.1"/>
    </source>
</evidence>
<evidence type="ECO:0000256" key="4">
    <source>
        <dbReference type="ARBA" id="ARBA00022989"/>
    </source>
</evidence>
<comment type="activity regulation">
    <text evidence="10">Na(+) is not transported, but it plays an essential structural role and its presence is essential for fluoride channel function.</text>
</comment>
<gene>
    <name evidence="10" type="primary">fluC</name>
    <name evidence="10" type="synonym">crcB</name>
    <name evidence="11" type="ORF">IEQ44_03475</name>
</gene>
<comment type="similarity">
    <text evidence="7 10">Belongs to the fluoride channel Fluc/FEX (TC 1.A.43) family.</text>
</comment>
<comment type="caution">
    <text evidence="11">The sequence shown here is derived from an EMBL/GenBank/DDBJ whole genome shotgun (WGS) entry which is preliminary data.</text>
</comment>
<feature type="transmembrane region" description="Helical" evidence="10">
    <location>
        <begin position="108"/>
        <end position="130"/>
    </location>
</feature>
<evidence type="ECO:0000256" key="9">
    <source>
        <dbReference type="ARBA" id="ARBA00049940"/>
    </source>
</evidence>
<evidence type="ECO:0000256" key="7">
    <source>
        <dbReference type="ARBA" id="ARBA00035120"/>
    </source>
</evidence>
<evidence type="ECO:0000256" key="1">
    <source>
        <dbReference type="ARBA" id="ARBA00004651"/>
    </source>
</evidence>
<proteinExistence type="inferred from homology"/>
<name>A0ABR9RQ61_9ACTN</name>
<evidence type="ECO:0000256" key="3">
    <source>
        <dbReference type="ARBA" id="ARBA00022692"/>
    </source>
</evidence>
<protein>
    <recommendedName>
        <fullName evidence="10">Fluoride-specific ion channel FluC</fullName>
    </recommendedName>
</protein>
<sequence>MSPPPRSAPAASLVLVAAGGAVGCLARTALEAGLGEWRTVLVGQVVANLTGAFLLGMLLALLASSRAAYAAPVTLVLGAGVLGGWTTYSGLALQVLGTGEGAGPWAGALVLVLSVVGGLLAAVAGARVAARLTRPRRGSGAHA</sequence>
<keyword evidence="10" id="KW-0406">Ion transport</keyword>
<evidence type="ECO:0000256" key="2">
    <source>
        <dbReference type="ARBA" id="ARBA00022475"/>
    </source>
</evidence>
<reference evidence="11 12" key="1">
    <citation type="submission" date="2020-10" db="EMBL/GenBank/DDBJ databases">
        <title>Nocardioides sp. isolated from sludge.</title>
        <authorList>
            <person name="Zhang X."/>
        </authorList>
    </citation>
    <scope>NUCLEOTIDE SEQUENCE [LARGE SCALE GENOMIC DNA]</scope>
    <source>
        <strain evidence="11 12">Y6</strain>
    </source>
</reference>
<dbReference type="EMBL" id="JADCSA010000002">
    <property type="protein sequence ID" value="MBE7323712.1"/>
    <property type="molecule type" value="Genomic_DNA"/>
</dbReference>
<accession>A0ABR9RQ61</accession>
<comment type="function">
    <text evidence="9 10">Fluoride-specific ion channel. Important for reducing fluoride concentration in the cell, thus reducing its toxicity.</text>
</comment>